<dbReference type="PANTHER" id="PTHR42754:SF1">
    <property type="entry name" value="LIPOPROTEIN"/>
    <property type="match status" value="1"/>
</dbReference>
<dbReference type="STRING" id="771875.Ferpe_0702"/>
<dbReference type="SUPFAM" id="SSF101898">
    <property type="entry name" value="NHL repeat"/>
    <property type="match status" value="1"/>
</dbReference>
<organism evidence="1 2">
    <name type="scientific">Fervidobacterium pennivorans (strain DSM 9078 / Ven5)</name>
    <dbReference type="NCBI Taxonomy" id="771875"/>
    <lineage>
        <taxon>Bacteria</taxon>
        <taxon>Thermotogati</taxon>
        <taxon>Thermotogota</taxon>
        <taxon>Thermotogae</taxon>
        <taxon>Thermotogales</taxon>
        <taxon>Fervidobacteriaceae</taxon>
        <taxon>Fervidobacterium</taxon>
    </lineage>
</organism>
<dbReference type="InterPro" id="IPR010620">
    <property type="entry name" value="SBBP_repeat"/>
</dbReference>
<dbReference type="EMBL" id="CP003260">
    <property type="protein sequence ID" value="AFG34825.1"/>
    <property type="molecule type" value="Genomic_DNA"/>
</dbReference>
<reference evidence="1" key="1">
    <citation type="submission" date="2012-03" db="EMBL/GenBank/DDBJ databases">
        <title>Complete sequence of Fervidobacterium pennivorans DSM 9078.</title>
        <authorList>
            <consortium name="US DOE Joint Genome Institute"/>
            <person name="Lucas S."/>
            <person name="Han J."/>
            <person name="Lapidus A."/>
            <person name="Cheng J.-F."/>
            <person name="Goodwin L."/>
            <person name="Pitluck S."/>
            <person name="Peters L."/>
            <person name="Ovchinnikova G."/>
            <person name="Lu M."/>
            <person name="Detter J.C."/>
            <person name="Han C."/>
            <person name="Tapia R."/>
            <person name="Land M."/>
            <person name="Hauser L."/>
            <person name="Kyrpides N."/>
            <person name="Ivanova N."/>
            <person name="Pagani I."/>
            <person name="Noll K.M."/>
            <person name="Woyke T."/>
        </authorList>
    </citation>
    <scope>NUCLEOTIDE SEQUENCE</scope>
    <source>
        <strain evidence="1">DSM 9078</strain>
    </source>
</reference>
<evidence type="ECO:0000313" key="2">
    <source>
        <dbReference type="Proteomes" id="UP000007384"/>
    </source>
</evidence>
<dbReference type="RefSeq" id="WP_014451277.1">
    <property type="nucleotide sequence ID" value="NC_017095.1"/>
</dbReference>
<dbReference type="Gene3D" id="2.120.10.30">
    <property type="entry name" value="TolB, C-terminal domain"/>
    <property type="match status" value="1"/>
</dbReference>
<dbReference type="eggNOG" id="COG1520">
    <property type="taxonomic scope" value="Bacteria"/>
</dbReference>
<dbReference type="PANTHER" id="PTHR42754">
    <property type="entry name" value="ENDOGLUCANASE"/>
    <property type="match status" value="1"/>
</dbReference>
<protein>
    <submittedName>
        <fullName evidence="1">Beta-propeller repeat protein</fullName>
    </submittedName>
</protein>
<proteinExistence type="predicted"/>
<dbReference type="eggNOG" id="COG1470">
    <property type="taxonomic scope" value="Bacteria"/>
</dbReference>
<dbReference type="PATRIC" id="fig|771875.3.peg.717"/>
<sequence>MKQLLIFTLLLILCLSVAVFPQSPTFNISLKSNTLSVVQGGSGSLSLTITPVNKFTGTVTLSLVNAPKGITLKPTTVSVKKSTVTQTITISVEKSVSAGKYSLTLRVASGNIVKKLAISLTVTKAPEPSISVSVSPSKITVSQGNSSFFNLTVVPSGGFTGSVKLELQKAPSGITLTPSSFSVGKESVTQRVAVKVDNSVDVGVYNITLKVTGGNIVKTVNLEVVVRLPSGTLIWSKQFGSNSEDEVCGLATDSQNNIIIAGSVKGNLDSNKMGVKDVFLRKFDFEGNLIWGRQFGSDYYDEAYGVAVDSNDNIIVVGYTYKTLGKESYGLVDAYIRKYDKDGNVIWTTQFGTKSSEVANSVAVDKFDNIYVAGYTWGNLEGVNKGAKDAYVCKFDPDGNIVWKRQIGTEYYDEIFNIAVDSQGNIYIAGYTWGVLGEKSNGSQDIIVAKLDTFGNLIWISQFGTDKLDEPHGIALDTAGNIYIAGYTNGSLFTKKESTRDIDIIIVKLDKNGKIVFGVQLDSNYSASSESYLGQDSALDIVLSSDGKIFIVGGTTGNLAGKNQGYEDAFVILLDQFGKTVWIKQFGTPETDIAQSVALDKENIIVVGTTWGDLEGENQGMKDIFIRKYSP</sequence>
<evidence type="ECO:0000313" key="1">
    <source>
        <dbReference type="EMBL" id="AFG34825.1"/>
    </source>
</evidence>
<accession>H9UBD2</accession>
<dbReference type="KEGG" id="fpe:Ferpe_0702"/>
<dbReference type="AlphaFoldDB" id="H9UBD2"/>
<keyword evidence="2" id="KW-1185">Reference proteome</keyword>
<dbReference type="Pfam" id="PF06739">
    <property type="entry name" value="SBBP"/>
    <property type="match status" value="4"/>
</dbReference>
<dbReference type="Proteomes" id="UP000007384">
    <property type="component" value="Chromosome"/>
</dbReference>
<dbReference type="HOGENOM" id="CLU_433295_0_0_0"/>
<name>H9UBD2_FERPD</name>
<dbReference type="Gene3D" id="2.40.10.500">
    <property type="match status" value="1"/>
</dbReference>
<gene>
    <name evidence="1" type="ordered locus">Ferpe_0702</name>
</gene>
<dbReference type="InterPro" id="IPR011042">
    <property type="entry name" value="6-blade_b-propeller_TolB-like"/>
</dbReference>